<comment type="caution">
    <text evidence="1">The sequence shown here is derived from an EMBL/GenBank/DDBJ whole genome shotgun (WGS) entry which is preliminary data.</text>
</comment>
<dbReference type="EMBL" id="JAQQWN010000006">
    <property type="protein sequence ID" value="KAK8079659.1"/>
    <property type="molecule type" value="Genomic_DNA"/>
</dbReference>
<dbReference type="GeneID" id="92044852"/>
<evidence type="ECO:0000313" key="2">
    <source>
        <dbReference type="Proteomes" id="UP001433268"/>
    </source>
</evidence>
<accession>A0ABR1W857</accession>
<keyword evidence="2" id="KW-1185">Reference proteome</keyword>
<dbReference type="Proteomes" id="UP001433268">
    <property type="component" value="Unassembled WGS sequence"/>
</dbReference>
<dbReference type="RefSeq" id="XP_066667134.1">
    <property type="nucleotide sequence ID" value="XM_066811792.1"/>
</dbReference>
<organism evidence="1 2">
    <name type="scientific">Apiospora hydei</name>
    <dbReference type="NCBI Taxonomy" id="1337664"/>
    <lineage>
        <taxon>Eukaryota</taxon>
        <taxon>Fungi</taxon>
        <taxon>Dikarya</taxon>
        <taxon>Ascomycota</taxon>
        <taxon>Pezizomycotina</taxon>
        <taxon>Sordariomycetes</taxon>
        <taxon>Xylariomycetidae</taxon>
        <taxon>Amphisphaeriales</taxon>
        <taxon>Apiosporaceae</taxon>
        <taxon>Apiospora</taxon>
    </lineage>
</organism>
<proteinExistence type="predicted"/>
<gene>
    <name evidence="1" type="ORF">PG997_007477</name>
</gene>
<sequence length="222" mass="24222">MPLCLRIQEAPGAKDSDVADHLDRGGDGLLAGLIQIFIIEKMPEIRTLWIDGGLASLLEVGRGQGADTFGRGLVEDLYASPCVDGVGADFAIQAAAVLTQFLIGLYSRHGKFDRIVDEHRAHRDGATDTDDDIDEVLGQGRAMVLPALANQQAVPLSQVFPEVEEPDLENAHGRARGPMASKLVLVLFVEILPILRRDLVNQHILGQGELTRYAVEPEWVDW</sequence>
<name>A0ABR1W857_9PEZI</name>
<evidence type="ECO:0000313" key="1">
    <source>
        <dbReference type="EMBL" id="KAK8079659.1"/>
    </source>
</evidence>
<protein>
    <submittedName>
        <fullName evidence="1">Uncharacterized protein</fullName>
    </submittedName>
</protein>
<reference evidence="1 2" key="1">
    <citation type="submission" date="2023-01" db="EMBL/GenBank/DDBJ databases">
        <title>Analysis of 21 Apiospora genomes using comparative genomics revels a genus with tremendous synthesis potential of carbohydrate active enzymes and secondary metabolites.</title>
        <authorList>
            <person name="Sorensen T."/>
        </authorList>
    </citation>
    <scope>NUCLEOTIDE SEQUENCE [LARGE SCALE GENOMIC DNA]</scope>
    <source>
        <strain evidence="1 2">CBS 114990</strain>
    </source>
</reference>